<name>A0AAN7SEC7_9COLE</name>
<dbReference type="EMBL" id="JARPUR010000004">
    <property type="protein sequence ID" value="KAK4877772.1"/>
    <property type="molecule type" value="Genomic_DNA"/>
</dbReference>
<gene>
    <name evidence="4" type="ORF">RN001_010278</name>
</gene>
<keyword evidence="2" id="KW-0812">Transmembrane</keyword>
<dbReference type="Pfam" id="PF03067">
    <property type="entry name" value="LPMO_10"/>
    <property type="match status" value="1"/>
</dbReference>
<feature type="region of interest" description="Disordered" evidence="1">
    <location>
        <begin position="245"/>
        <end position="266"/>
    </location>
</feature>
<evidence type="ECO:0000313" key="5">
    <source>
        <dbReference type="Proteomes" id="UP001353858"/>
    </source>
</evidence>
<dbReference type="PANTHER" id="PTHR21113">
    <property type="entry name" value="AGAP001705-PA"/>
    <property type="match status" value="1"/>
</dbReference>
<accession>A0AAN7SEC7</accession>
<comment type="caution">
    <text evidence="4">The sequence shown here is derived from an EMBL/GenBank/DDBJ whole genome shotgun (WGS) entry which is preliminary data.</text>
</comment>
<keyword evidence="5" id="KW-1185">Reference proteome</keyword>
<dbReference type="Proteomes" id="UP001353858">
    <property type="component" value="Unassembled WGS sequence"/>
</dbReference>
<evidence type="ECO:0000256" key="2">
    <source>
        <dbReference type="SAM" id="Phobius"/>
    </source>
</evidence>
<sequence>MDDLLNHQVELLLGGYTNQWVKNGGKCGVCGDPWNAKVPRAHEYGGTFGQGVIVRQYTVGSVITIRVELTASHFGYFTFSVCPEYKNVTQECLDKNILKNTRSQDGLVYSDIRFYPRDGSKVYEMKYKLPKMQCSHCVLQWRYIAGNNWGMCPNGTEQVGCGPQEEFRACADIAIGKLSEEAPITTTSTTVTEGIPESEETYSPISAIVIAVVSFLLVSLIFFLLYFHYYQIGGRIKNWIKPPEDNQEFAPQPPPRVKRSQNRIDL</sequence>
<evidence type="ECO:0000256" key="1">
    <source>
        <dbReference type="SAM" id="MobiDB-lite"/>
    </source>
</evidence>
<evidence type="ECO:0000313" key="4">
    <source>
        <dbReference type="EMBL" id="KAK4877772.1"/>
    </source>
</evidence>
<feature type="domain" description="Chitin-binding type-4" evidence="3">
    <location>
        <begin position="14"/>
        <end position="173"/>
    </location>
</feature>
<keyword evidence="2" id="KW-1133">Transmembrane helix</keyword>
<dbReference type="InterPro" id="IPR004302">
    <property type="entry name" value="Cellulose/chitin-bd_N"/>
</dbReference>
<dbReference type="PANTHER" id="PTHR21113:SF4">
    <property type="entry name" value="CHITIN-BINDING TYPE-4 DOMAIN-CONTAINING PROTEIN"/>
    <property type="match status" value="1"/>
</dbReference>
<keyword evidence="2" id="KW-0472">Membrane</keyword>
<feature type="compositionally biased region" description="Basic residues" evidence="1">
    <location>
        <begin position="256"/>
        <end position="266"/>
    </location>
</feature>
<feature type="transmembrane region" description="Helical" evidence="2">
    <location>
        <begin position="205"/>
        <end position="227"/>
    </location>
</feature>
<reference evidence="5" key="1">
    <citation type="submission" date="2023-01" db="EMBL/GenBank/DDBJ databases">
        <title>Key to firefly adult light organ development and bioluminescence: homeobox transcription factors regulate luciferase expression and transportation to peroxisome.</title>
        <authorList>
            <person name="Fu X."/>
        </authorList>
    </citation>
    <scope>NUCLEOTIDE SEQUENCE [LARGE SCALE GENOMIC DNA]</scope>
</reference>
<protein>
    <recommendedName>
        <fullName evidence="3">Chitin-binding type-4 domain-containing protein</fullName>
    </recommendedName>
</protein>
<evidence type="ECO:0000259" key="3">
    <source>
        <dbReference type="Pfam" id="PF03067"/>
    </source>
</evidence>
<proteinExistence type="predicted"/>
<organism evidence="4 5">
    <name type="scientific">Aquatica leii</name>
    <dbReference type="NCBI Taxonomy" id="1421715"/>
    <lineage>
        <taxon>Eukaryota</taxon>
        <taxon>Metazoa</taxon>
        <taxon>Ecdysozoa</taxon>
        <taxon>Arthropoda</taxon>
        <taxon>Hexapoda</taxon>
        <taxon>Insecta</taxon>
        <taxon>Pterygota</taxon>
        <taxon>Neoptera</taxon>
        <taxon>Endopterygota</taxon>
        <taxon>Coleoptera</taxon>
        <taxon>Polyphaga</taxon>
        <taxon>Elateriformia</taxon>
        <taxon>Elateroidea</taxon>
        <taxon>Lampyridae</taxon>
        <taxon>Luciolinae</taxon>
        <taxon>Aquatica</taxon>
    </lineage>
</organism>
<dbReference type="AlphaFoldDB" id="A0AAN7SEC7"/>